<evidence type="ECO:0000313" key="2">
    <source>
        <dbReference type="EMBL" id="KAG9249723.1"/>
    </source>
</evidence>
<dbReference type="AlphaFoldDB" id="A0A9P7ZE01"/>
<feature type="region of interest" description="Disordered" evidence="1">
    <location>
        <begin position="39"/>
        <end position="79"/>
    </location>
</feature>
<organism evidence="2 3">
    <name type="scientific">Emericellopsis atlantica</name>
    <dbReference type="NCBI Taxonomy" id="2614577"/>
    <lineage>
        <taxon>Eukaryota</taxon>
        <taxon>Fungi</taxon>
        <taxon>Dikarya</taxon>
        <taxon>Ascomycota</taxon>
        <taxon>Pezizomycotina</taxon>
        <taxon>Sordariomycetes</taxon>
        <taxon>Hypocreomycetidae</taxon>
        <taxon>Hypocreales</taxon>
        <taxon>Bionectriaceae</taxon>
        <taxon>Emericellopsis</taxon>
    </lineage>
</organism>
<dbReference type="RefSeq" id="XP_046113647.1">
    <property type="nucleotide sequence ID" value="XM_046259974.1"/>
</dbReference>
<sequence>MTKYCLPPGTVWVLPKIQSYLQVVAKSSSNYGALLSTKPPLSMELPQRDASQHNGKNGRPSSFKAFLHQRTDGSRRERIDMSEADDILKAVDALTLNMPSTSRPLTHAYVRTYNNADRHVYQGTRWGELHLQDTLCSFAQCAGAACAAMVAEKFIGRFIRNVCQFYSQMFIATCDVALHKGHPEKLVNAAQLVFLRSSRENLSYIISNITVKCLKESEIARRSFRLGFSGSSVTSPLSIFDATRI</sequence>
<evidence type="ECO:0000313" key="3">
    <source>
        <dbReference type="Proteomes" id="UP000887229"/>
    </source>
</evidence>
<dbReference type="GeneID" id="70290877"/>
<dbReference type="EMBL" id="MU251293">
    <property type="protein sequence ID" value="KAG9249723.1"/>
    <property type="molecule type" value="Genomic_DNA"/>
</dbReference>
<dbReference type="Proteomes" id="UP000887229">
    <property type="component" value="Unassembled WGS sequence"/>
</dbReference>
<gene>
    <name evidence="2" type="ORF">F5Z01DRAFT_467526</name>
</gene>
<reference evidence="2" key="1">
    <citation type="journal article" date="2021" name="IMA Fungus">
        <title>Genomic characterization of three marine fungi, including Emericellopsis atlantica sp. nov. with signatures of a generalist lifestyle and marine biomass degradation.</title>
        <authorList>
            <person name="Hagestad O.C."/>
            <person name="Hou L."/>
            <person name="Andersen J.H."/>
            <person name="Hansen E.H."/>
            <person name="Altermark B."/>
            <person name="Li C."/>
            <person name="Kuhnert E."/>
            <person name="Cox R.J."/>
            <person name="Crous P.W."/>
            <person name="Spatafora J.W."/>
            <person name="Lail K."/>
            <person name="Amirebrahimi M."/>
            <person name="Lipzen A."/>
            <person name="Pangilinan J."/>
            <person name="Andreopoulos W."/>
            <person name="Hayes R.D."/>
            <person name="Ng V."/>
            <person name="Grigoriev I.V."/>
            <person name="Jackson S.A."/>
            <person name="Sutton T.D.S."/>
            <person name="Dobson A.D.W."/>
            <person name="Rama T."/>
        </authorList>
    </citation>
    <scope>NUCLEOTIDE SEQUENCE</scope>
    <source>
        <strain evidence="2">TS7</strain>
    </source>
</reference>
<protein>
    <submittedName>
        <fullName evidence="2">Uncharacterized protein</fullName>
    </submittedName>
</protein>
<comment type="caution">
    <text evidence="2">The sequence shown here is derived from an EMBL/GenBank/DDBJ whole genome shotgun (WGS) entry which is preliminary data.</text>
</comment>
<proteinExistence type="predicted"/>
<keyword evidence="3" id="KW-1185">Reference proteome</keyword>
<feature type="compositionally biased region" description="Basic and acidic residues" evidence="1">
    <location>
        <begin position="69"/>
        <end position="79"/>
    </location>
</feature>
<evidence type="ECO:0000256" key="1">
    <source>
        <dbReference type="SAM" id="MobiDB-lite"/>
    </source>
</evidence>
<accession>A0A9P7ZE01</accession>
<name>A0A9P7ZE01_9HYPO</name>